<dbReference type="EMBL" id="ACLJ02000003">
    <property type="protein sequence ID" value="EFK53976.1"/>
    <property type="molecule type" value="Genomic_DNA"/>
</dbReference>
<organism evidence="3 4">
    <name type="scientific">Corynebacterium genitalium ATCC 33030</name>
    <dbReference type="NCBI Taxonomy" id="585529"/>
    <lineage>
        <taxon>Bacteria</taxon>
        <taxon>Bacillati</taxon>
        <taxon>Actinomycetota</taxon>
        <taxon>Actinomycetes</taxon>
        <taxon>Mycobacteriales</taxon>
        <taxon>Corynebacteriaceae</taxon>
        <taxon>Corynebacterium</taxon>
    </lineage>
</organism>
<evidence type="ECO:0000313" key="4">
    <source>
        <dbReference type="Proteomes" id="UP000004208"/>
    </source>
</evidence>
<dbReference type="HOGENOM" id="CLU_085083_3_0_11"/>
<dbReference type="RefSeq" id="WP_005290174.1">
    <property type="nucleotide sequence ID" value="NZ_CM000961.1"/>
</dbReference>
<dbReference type="NCBIfam" id="NF008528">
    <property type="entry name" value="PRK11463.1-2"/>
    <property type="match status" value="1"/>
</dbReference>
<feature type="transmembrane region" description="Helical" evidence="2">
    <location>
        <begin position="29"/>
        <end position="51"/>
    </location>
</feature>
<dbReference type="PANTHER" id="PTHR35335">
    <property type="entry name" value="UPF0716 PROTEIN FXSA"/>
    <property type="match status" value="1"/>
</dbReference>
<keyword evidence="4" id="KW-1185">Reference proteome</keyword>
<dbReference type="PANTHER" id="PTHR35335:SF1">
    <property type="entry name" value="UPF0716 PROTEIN FXSA"/>
    <property type="match status" value="1"/>
</dbReference>
<feature type="transmembrane region" description="Helical" evidence="2">
    <location>
        <begin position="6"/>
        <end position="22"/>
    </location>
</feature>
<keyword evidence="2" id="KW-1133">Transmembrane helix</keyword>
<keyword evidence="2" id="KW-0472">Membrane</keyword>
<dbReference type="GO" id="GO:0016020">
    <property type="term" value="C:membrane"/>
    <property type="evidence" value="ECO:0007669"/>
    <property type="project" value="InterPro"/>
</dbReference>
<dbReference type="eggNOG" id="COG3030">
    <property type="taxonomic scope" value="Bacteria"/>
</dbReference>
<dbReference type="STRING" id="585529.HMPREF0291_11633"/>
<sequence length="171" mass="18181">MPYAAYFLIYLILEALAFWGVSQLIGVGWALAGIFILMIVGAVGASGAMRAEVARASHGRASIGQFAGGTALAMAGGALTVLPGYITSAVGVLLLFRPTRDLIRQSMAASLRKRVETFGAQVYDVSNMQRHATSYGTFGDGSASEEVIDSEEIEKWSRDARPEDFGGPSER</sequence>
<evidence type="ECO:0000313" key="3">
    <source>
        <dbReference type="EMBL" id="EFK53976.1"/>
    </source>
</evidence>
<gene>
    <name evidence="3" type="ORF">HMPREF0291_11633</name>
</gene>
<dbReference type="InterPro" id="IPR007313">
    <property type="entry name" value="FxsA"/>
</dbReference>
<feature type="compositionally biased region" description="Basic and acidic residues" evidence="1">
    <location>
        <begin position="153"/>
        <end position="171"/>
    </location>
</feature>
<name>D7WCU5_9CORY</name>
<dbReference type="Proteomes" id="UP000004208">
    <property type="component" value="Unassembled WGS sequence"/>
</dbReference>
<feature type="transmembrane region" description="Helical" evidence="2">
    <location>
        <begin position="71"/>
        <end position="96"/>
    </location>
</feature>
<dbReference type="OrthoDB" id="4422778at2"/>
<dbReference type="Pfam" id="PF04186">
    <property type="entry name" value="FxsA"/>
    <property type="match status" value="1"/>
</dbReference>
<evidence type="ECO:0000256" key="1">
    <source>
        <dbReference type="SAM" id="MobiDB-lite"/>
    </source>
</evidence>
<evidence type="ECO:0008006" key="5">
    <source>
        <dbReference type="Google" id="ProtNLM"/>
    </source>
</evidence>
<evidence type="ECO:0000256" key="2">
    <source>
        <dbReference type="SAM" id="Phobius"/>
    </source>
</evidence>
<keyword evidence="2" id="KW-0812">Transmembrane</keyword>
<comment type="caution">
    <text evidence="3">The sequence shown here is derived from an EMBL/GenBank/DDBJ whole genome shotgun (WGS) entry which is preliminary data.</text>
</comment>
<feature type="region of interest" description="Disordered" evidence="1">
    <location>
        <begin position="135"/>
        <end position="171"/>
    </location>
</feature>
<protein>
    <recommendedName>
        <fullName evidence="5">FxsA cytoplasmic membrane protein</fullName>
    </recommendedName>
</protein>
<proteinExistence type="predicted"/>
<accession>D7WCU5</accession>
<dbReference type="AlphaFoldDB" id="D7WCU5"/>
<reference evidence="3" key="1">
    <citation type="submission" date="2010-06" db="EMBL/GenBank/DDBJ databases">
        <authorList>
            <person name="Muzny D."/>
            <person name="Qin X."/>
            <person name="Buhay C."/>
            <person name="Dugan-Rocha S."/>
            <person name="Ding Y."/>
            <person name="Chen G."/>
            <person name="Hawes A."/>
            <person name="Holder M."/>
            <person name="Jhangiani S."/>
            <person name="Johnson A."/>
            <person name="Khan Z."/>
            <person name="Li Z."/>
            <person name="Liu W."/>
            <person name="Liu X."/>
            <person name="Perez L."/>
            <person name="Shen H."/>
            <person name="Wang Q."/>
            <person name="Watt J."/>
            <person name="Xi L."/>
            <person name="Xin Y."/>
            <person name="Zhou J."/>
            <person name="Deng J."/>
            <person name="Jiang H."/>
            <person name="Liu Y."/>
            <person name="Qu J."/>
            <person name="Song X.-Z."/>
            <person name="Zhang L."/>
            <person name="Villasana D."/>
            <person name="Johnson A."/>
            <person name="Liu J."/>
            <person name="Liyanage D."/>
            <person name="Lorensuhewa L."/>
            <person name="Robinson T."/>
            <person name="Song A."/>
            <person name="Song B.-B."/>
            <person name="Dinh H."/>
            <person name="Thornton R."/>
            <person name="Coyle M."/>
            <person name="Francisco L."/>
            <person name="Jackson L."/>
            <person name="Javaid M."/>
            <person name="Korchina V."/>
            <person name="Kovar C."/>
            <person name="Mata R."/>
            <person name="Mathew T."/>
            <person name="Ngo R."/>
            <person name="Nguyen L."/>
            <person name="Nguyen N."/>
            <person name="Okwuonu G."/>
            <person name="Ongeri F."/>
            <person name="Pham C."/>
            <person name="Simmons D."/>
            <person name="Wilczek-Boney K."/>
            <person name="Hale W."/>
            <person name="Jakkamsetti A."/>
            <person name="Pham P."/>
            <person name="Ruth R."/>
            <person name="San Lucas F."/>
            <person name="Warren J."/>
            <person name="Zhang J."/>
            <person name="Zhao Z."/>
            <person name="Zhou C."/>
            <person name="Zhu D."/>
            <person name="Lee S."/>
            <person name="Bess C."/>
            <person name="Blankenburg K."/>
            <person name="Forbes L."/>
            <person name="Fu Q."/>
            <person name="Gubbala S."/>
            <person name="Hirani K."/>
            <person name="Jayaseelan J.C."/>
            <person name="Lara F."/>
            <person name="Munidasa M."/>
            <person name="Palculict T."/>
            <person name="Patil S."/>
            <person name="Pu L.-L."/>
            <person name="Saada N."/>
            <person name="Tang L."/>
            <person name="Weissenberger G."/>
            <person name="Zhu Y."/>
            <person name="Hemphill L."/>
            <person name="Shang Y."/>
            <person name="Youmans B."/>
            <person name="Ayvaz T."/>
            <person name="Ross M."/>
            <person name="Santibanez J."/>
            <person name="Aqrawi P."/>
            <person name="Gross S."/>
            <person name="Joshi V."/>
            <person name="Fowler G."/>
            <person name="Nazareth L."/>
            <person name="Reid J."/>
            <person name="Worley K."/>
            <person name="Petrosino J."/>
            <person name="Highlander S."/>
            <person name="Gibbs R."/>
        </authorList>
    </citation>
    <scope>NUCLEOTIDE SEQUENCE [LARGE SCALE GENOMIC DNA]</scope>
    <source>
        <strain evidence="3">ATCC 33030</strain>
    </source>
</reference>